<keyword evidence="2" id="KW-0472">Membrane</keyword>
<feature type="transmembrane region" description="Helical" evidence="2">
    <location>
        <begin position="6"/>
        <end position="23"/>
    </location>
</feature>
<dbReference type="AlphaFoldDB" id="A0A1Y6CHT6"/>
<accession>A0A1Y6CHT6</accession>
<sequence length="196" mass="22400">MVTLLLVMLVVLDLFLLGLIYFMNKQRFNPVELLKEVSNERKLLKEMRESIQVELQEKYRKAEEIYKKINSLAAEAEVEVKKSTELLSKEMADVLDEFGHRLSNSGEQITRQKTALGATLQRAAKERELLKKVVARGEKLSKFFDRKIPYEEVLEEIEDKKYLDARHLLSKGLTAGEVAQEVGLSESEVCLIASIG</sequence>
<dbReference type="EMBL" id="FWZT01000023">
    <property type="protein sequence ID" value="SMF66380.1"/>
    <property type="molecule type" value="Genomic_DNA"/>
</dbReference>
<keyword evidence="1" id="KW-0175">Coiled coil</keyword>
<organism evidence="3 4">
    <name type="scientific">Pseudobacteriovorax antillogorgiicola</name>
    <dbReference type="NCBI Taxonomy" id="1513793"/>
    <lineage>
        <taxon>Bacteria</taxon>
        <taxon>Pseudomonadati</taxon>
        <taxon>Bdellovibrionota</taxon>
        <taxon>Oligoflexia</taxon>
        <taxon>Oligoflexales</taxon>
        <taxon>Pseudobacteriovoracaceae</taxon>
        <taxon>Pseudobacteriovorax</taxon>
    </lineage>
</organism>
<dbReference type="STRING" id="1513793.SAMN06296036_12326"/>
<evidence type="ECO:0000313" key="3">
    <source>
        <dbReference type="EMBL" id="SMF66380.1"/>
    </source>
</evidence>
<dbReference type="Proteomes" id="UP000192907">
    <property type="component" value="Unassembled WGS sequence"/>
</dbReference>
<evidence type="ECO:0000256" key="1">
    <source>
        <dbReference type="SAM" id="Coils"/>
    </source>
</evidence>
<dbReference type="OrthoDB" id="9977675at2"/>
<protein>
    <recommendedName>
        <fullName evidence="5">DUF2802 domain-containing protein</fullName>
    </recommendedName>
</protein>
<dbReference type="RefSeq" id="WP_132323583.1">
    <property type="nucleotide sequence ID" value="NZ_FWZT01000023.1"/>
</dbReference>
<keyword evidence="2" id="KW-0812">Transmembrane</keyword>
<reference evidence="4" key="1">
    <citation type="submission" date="2017-04" db="EMBL/GenBank/DDBJ databases">
        <authorList>
            <person name="Varghese N."/>
            <person name="Submissions S."/>
        </authorList>
    </citation>
    <scope>NUCLEOTIDE SEQUENCE [LARGE SCALE GENOMIC DNA]</scope>
    <source>
        <strain evidence="4">RKEM611</strain>
    </source>
</reference>
<evidence type="ECO:0000313" key="4">
    <source>
        <dbReference type="Proteomes" id="UP000192907"/>
    </source>
</evidence>
<keyword evidence="4" id="KW-1185">Reference proteome</keyword>
<evidence type="ECO:0008006" key="5">
    <source>
        <dbReference type="Google" id="ProtNLM"/>
    </source>
</evidence>
<proteinExistence type="predicted"/>
<feature type="coiled-coil region" evidence="1">
    <location>
        <begin position="34"/>
        <end position="79"/>
    </location>
</feature>
<name>A0A1Y6CHT6_9BACT</name>
<gene>
    <name evidence="3" type="ORF">SAMN06296036_12326</name>
</gene>
<keyword evidence="2" id="KW-1133">Transmembrane helix</keyword>
<evidence type="ECO:0000256" key="2">
    <source>
        <dbReference type="SAM" id="Phobius"/>
    </source>
</evidence>